<dbReference type="EMBL" id="CP097635">
    <property type="protein sequence ID" value="URI07953.1"/>
    <property type="molecule type" value="Genomic_DNA"/>
</dbReference>
<keyword evidence="2" id="KW-1185">Reference proteome</keyword>
<evidence type="ECO:0000313" key="2">
    <source>
        <dbReference type="Proteomes" id="UP001056201"/>
    </source>
</evidence>
<name>A0ABY4S8B2_AQUTE</name>
<proteinExistence type="predicted"/>
<gene>
    <name evidence="1" type="ORF">MW290_05045</name>
</gene>
<dbReference type="RefSeq" id="WP_250196173.1">
    <property type="nucleotide sequence ID" value="NZ_CP097635.1"/>
</dbReference>
<accession>A0ABY4S8B2</accession>
<evidence type="ECO:0000313" key="1">
    <source>
        <dbReference type="EMBL" id="URI07953.1"/>
    </source>
</evidence>
<protein>
    <submittedName>
        <fullName evidence="1">Uncharacterized protein</fullName>
    </submittedName>
</protein>
<organism evidence="1 2">
    <name type="scientific">Aquincola tertiaricarbonis</name>
    <dbReference type="NCBI Taxonomy" id="391953"/>
    <lineage>
        <taxon>Bacteria</taxon>
        <taxon>Pseudomonadati</taxon>
        <taxon>Pseudomonadota</taxon>
        <taxon>Betaproteobacteria</taxon>
        <taxon>Burkholderiales</taxon>
        <taxon>Sphaerotilaceae</taxon>
        <taxon>Aquincola</taxon>
    </lineage>
</organism>
<dbReference type="Proteomes" id="UP001056201">
    <property type="component" value="Chromosome 1"/>
</dbReference>
<reference evidence="1" key="1">
    <citation type="submission" date="2022-05" db="EMBL/GenBank/DDBJ databases">
        <title>An RpoN-dependent PEP-CTERM gene is involved in floc formation of an Aquincola tertiaricarbonis strain.</title>
        <authorList>
            <person name="Qiu D."/>
            <person name="Xia M."/>
        </authorList>
    </citation>
    <scope>NUCLEOTIDE SEQUENCE</scope>
    <source>
        <strain evidence="1">RN12</strain>
    </source>
</reference>
<sequence length="79" mass="9138">MLLLDEEDLRLNCVRLEQRYGRLIPDVTCEVFDDEHARYLPLLIEVTVTNVIDEERLERICENHEATLAIDLSRAGGRG</sequence>